<keyword evidence="2" id="KW-1185">Reference proteome</keyword>
<sequence length="69" mass="8200">MKKNFPKLLLDIILKYPFLMNFNRQKSLIMNIKVHFDAINPDNSEFSRQNLRVEFARSFSSAPIKQINK</sequence>
<dbReference type="EMBL" id="REGN01002417">
    <property type="protein sequence ID" value="RNA28219.1"/>
    <property type="molecule type" value="Genomic_DNA"/>
</dbReference>
<reference evidence="1 2" key="1">
    <citation type="journal article" date="2018" name="Sci. Rep.">
        <title>Genomic signatures of local adaptation to the degree of environmental predictability in rotifers.</title>
        <authorList>
            <person name="Franch-Gras L."/>
            <person name="Hahn C."/>
            <person name="Garcia-Roger E.M."/>
            <person name="Carmona M.J."/>
            <person name="Serra M."/>
            <person name="Gomez A."/>
        </authorList>
    </citation>
    <scope>NUCLEOTIDE SEQUENCE [LARGE SCALE GENOMIC DNA]</scope>
    <source>
        <strain evidence="1">HYR1</strain>
    </source>
</reference>
<dbReference type="AlphaFoldDB" id="A0A3M7RXQ2"/>
<organism evidence="1 2">
    <name type="scientific">Brachionus plicatilis</name>
    <name type="common">Marine rotifer</name>
    <name type="synonym">Brachionus muelleri</name>
    <dbReference type="NCBI Taxonomy" id="10195"/>
    <lineage>
        <taxon>Eukaryota</taxon>
        <taxon>Metazoa</taxon>
        <taxon>Spiralia</taxon>
        <taxon>Gnathifera</taxon>
        <taxon>Rotifera</taxon>
        <taxon>Eurotatoria</taxon>
        <taxon>Monogononta</taxon>
        <taxon>Pseudotrocha</taxon>
        <taxon>Ploima</taxon>
        <taxon>Brachionidae</taxon>
        <taxon>Brachionus</taxon>
    </lineage>
</organism>
<dbReference type="Proteomes" id="UP000276133">
    <property type="component" value="Unassembled WGS sequence"/>
</dbReference>
<proteinExistence type="predicted"/>
<evidence type="ECO:0000313" key="1">
    <source>
        <dbReference type="EMBL" id="RNA28219.1"/>
    </source>
</evidence>
<protein>
    <submittedName>
        <fullName evidence="1">Uncharacterized protein</fullName>
    </submittedName>
</protein>
<gene>
    <name evidence="1" type="ORF">BpHYR1_003503</name>
</gene>
<evidence type="ECO:0000313" key="2">
    <source>
        <dbReference type="Proteomes" id="UP000276133"/>
    </source>
</evidence>
<accession>A0A3M7RXQ2</accession>
<name>A0A3M7RXQ2_BRAPC</name>
<comment type="caution">
    <text evidence="1">The sequence shown here is derived from an EMBL/GenBank/DDBJ whole genome shotgun (WGS) entry which is preliminary data.</text>
</comment>